<sequence>MKEELKQLLTKSKYDQKTLNELIYSLETVFNFQESNKKIKLNSFEKEVKENLNKIKDNLIQLQLQFKKNAGLLSYFKLDKQTENLQNQIKQQLLDLQKQVQSQQQSINCDIDTINLDKFQVLELNHIRSKLQFILYHPKYQPIAIIIEFLIFESSQQNEYQMVIQKDYLIQKFQKYYEKQQTHIHKLKNQDESALFTLKYNFSEKQLILQVENNPYFITSNLNQSKIYLDKDMILIFDDFLQLKVNQTNTQNTKKQFLSTSNTNNVDNSQKTIQVNGYGYIQFEIINLNNKKVEFYLKDSYIDLSKHLLGIQAILKHDENGFTIIPKPNGDPYKILYDKKLISKDSSVNVGIQLSNKFWIEVELDKQKSDQFLFD</sequence>
<evidence type="ECO:0000313" key="3">
    <source>
        <dbReference type="Proteomes" id="UP000688137"/>
    </source>
</evidence>
<comment type="caution">
    <text evidence="2">The sequence shown here is derived from an EMBL/GenBank/DDBJ whole genome shotgun (WGS) entry which is preliminary data.</text>
</comment>
<evidence type="ECO:0000313" key="2">
    <source>
        <dbReference type="EMBL" id="CAD8072134.1"/>
    </source>
</evidence>
<keyword evidence="1" id="KW-0175">Coiled coil</keyword>
<proteinExistence type="predicted"/>
<dbReference type="EMBL" id="CAJJDM010000048">
    <property type="protein sequence ID" value="CAD8072134.1"/>
    <property type="molecule type" value="Genomic_DNA"/>
</dbReference>
<dbReference type="Proteomes" id="UP000688137">
    <property type="component" value="Unassembled WGS sequence"/>
</dbReference>
<dbReference type="AlphaFoldDB" id="A0A8S1MA19"/>
<reference evidence="2" key="1">
    <citation type="submission" date="2021-01" db="EMBL/GenBank/DDBJ databases">
        <authorList>
            <consortium name="Genoscope - CEA"/>
            <person name="William W."/>
        </authorList>
    </citation>
    <scope>NUCLEOTIDE SEQUENCE</scope>
</reference>
<organism evidence="2 3">
    <name type="scientific">Paramecium primaurelia</name>
    <dbReference type="NCBI Taxonomy" id="5886"/>
    <lineage>
        <taxon>Eukaryota</taxon>
        <taxon>Sar</taxon>
        <taxon>Alveolata</taxon>
        <taxon>Ciliophora</taxon>
        <taxon>Intramacronucleata</taxon>
        <taxon>Oligohymenophorea</taxon>
        <taxon>Peniculida</taxon>
        <taxon>Parameciidae</taxon>
        <taxon>Paramecium</taxon>
    </lineage>
</organism>
<name>A0A8S1MA19_PARPR</name>
<keyword evidence="3" id="KW-1185">Reference proteome</keyword>
<gene>
    <name evidence="2" type="ORF">PPRIM_AZ9-3.1.T0480246</name>
</gene>
<evidence type="ECO:0000256" key="1">
    <source>
        <dbReference type="SAM" id="Coils"/>
    </source>
</evidence>
<feature type="coiled-coil region" evidence="1">
    <location>
        <begin position="45"/>
        <end position="106"/>
    </location>
</feature>
<accession>A0A8S1MA19</accession>
<dbReference type="OMA" id="KFWIEVE"/>
<protein>
    <submittedName>
        <fullName evidence="2">Uncharacterized protein</fullName>
    </submittedName>
</protein>